<dbReference type="RefSeq" id="WP_172692669.1">
    <property type="nucleotide sequence ID" value="NZ_MF600313.1"/>
</dbReference>
<dbReference type="AlphaFoldDB" id="A0A343VRE7"/>
<reference evidence="1" key="1">
    <citation type="journal article" date="2018" name="Front. Microbiol.">
        <title>Beyond the Limits: tRNA Array Units in Mycobacterium Genomes.</title>
        <authorList>
            <person name="Morgado S.M."/>
            <person name="Vicente A.C."/>
        </authorList>
    </citation>
    <scope>NUCLEOTIDE SEQUENCE</scope>
    <source>
        <strain evidence="1">CBMA 213</strain>
        <plasmid evidence="1">pCBMA213_1</plasmid>
    </source>
</reference>
<evidence type="ECO:0000313" key="1">
    <source>
        <dbReference type="EMBL" id="AVN58471.1"/>
    </source>
</evidence>
<accession>A0A343VRE7</accession>
<geneLocation type="plasmid" evidence="1">
    <name>pCBMA213_1</name>
</geneLocation>
<keyword evidence="1" id="KW-0614">Plasmid</keyword>
<sequence>MVSTDSLADAAGYALGVAYDDTLPATAEKYEVIRAALLLPALWHARVGTLIPGWRQQLPVPAHAGQGPMEMFAAAMELAWLPAQPWERGGDPEVAFDAWFHAAQSSAIAITKYAYEAFRSGHGSLETVKACHAACVLTDASYLAAGGGRYSLPATRGSSPLDIGAPECITDDDKERVYQQAPAGWYTMSAAPVPGRGPQTPAARREWDEVSFRSAARQRLARW</sequence>
<organism evidence="1">
    <name type="scientific">Mycolicibacterium sp. CBMA 213</name>
    <dbReference type="NCBI Taxonomy" id="1968788"/>
    <lineage>
        <taxon>Bacteria</taxon>
        <taxon>Bacillati</taxon>
        <taxon>Actinomycetota</taxon>
        <taxon>Actinomycetes</taxon>
        <taxon>Mycobacteriales</taxon>
        <taxon>Mycobacteriaceae</taxon>
        <taxon>Mycolicibacterium</taxon>
    </lineage>
</organism>
<proteinExistence type="predicted"/>
<gene>
    <name evidence="1" type="ORF">B5P44_p00176</name>
</gene>
<dbReference type="EMBL" id="MF600313">
    <property type="protein sequence ID" value="AVN58471.1"/>
    <property type="molecule type" value="Genomic_DNA"/>
</dbReference>
<protein>
    <submittedName>
        <fullName evidence="1">Uncharacterized protein</fullName>
    </submittedName>
</protein>
<name>A0A343VRE7_9MYCO</name>